<sequence>MAQQGLFAKMWGHGIDKTSYYQEDLAYTTDEILVLDYLTELPAFPAPTMEETLLNLGCFLAWC</sequence>
<keyword evidence="2" id="KW-1185">Reference proteome</keyword>
<accession>A0ACC2URG0</accession>
<organism evidence="1 2">
    <name type="scientific">Entomophthora muscae</name>
    <dbReference type="NCBI Taxonomy" id="34485"/>
    <lineage>
        <taxon>Eukaryota</taxon>
        <taxon>Fungi</taxon>
        <taxon>Fungi incertae sedis</taxon>
        <taxon>Zoopagomycota</taxon>
        <taxon>Entomophthoromycotina</taxon>
        <taxon>Entomophthoromycetes</taxon>
        <taxon>Entomophthorales</taxon>
        <taxon>Entomophthoraceae</taxon>
        <taxon>Entomophthora</taxon>
    </lineage>
</organism>
<proteinExistence type="predicted"/>
<name>A0ACC2URG0_9FUNG</name>
<evidence type="ECO:0000313" key="1">
    <source>
        <dbReference type="EMBL" id="KAJ9089633.1"/>
    </source>
</evidence>
<reference evidence="1" key="1">
    <citation type="submission" date="2022-04" db="EMBL/GenBank/DDBJ databases">
        <title>Genome of the entomopathogenic fungus Entomophthora muscae.</title>
        <authorList>
            <person name="Elya C."/>
            <person name="Lovett B.R."/>
            <person name="Lee E."/>
            <person name="Macias A.M."/>
            <person name="Hajek A.E."/>
            <person name="De Bivort B.L."/>
            <person name="Kasson M.T."/>
            <person name="De Fine Licht H.H."/>
            <person name="Stajich J.E."/>
        </authorList>
    </citation>
    <scope>NUCLEOTIDE SEQUENCE</scope>
    <source>
        <strain evidence="1">Berkeley</strain>
    </source>
</reference>
<gene>
    <name evidence="1" type="ORF">DSO57_1010793</name>
</gene>
<dbReference type="EMBL" id="QTSX02000036">
    <property type="protein sequence ID" value="KAJ9089633.1"/>
    <property type="molecule type" value="Genomic_DNA"/>
</dbReference>
<protein>
    <submittedName>
        <fullName evidence="1">Uncharacterized protein</fullName>
    </submittedName>
</protein>
<dbReference type="Proteomes" id="UP001165960">
    <property type="component" value="Unassembled WGS sequence"/>
</dbReference>
<evidence type="ECO:0000313" key="2">
    <source>
        <dbReference type="Proteomes" id="UP001165960"/>
    </source>
</evidence>
<comment type="caution">
    <text evidence="1">The sequence shown here is derived from an EMBL/GenBank/DDBJ whole genome shotgun (WGS) entry which is preliminary data.</text>
</comment>